<dbReference type="Gene3D" id="2.60.120.330">
    <property type="entry name" value="B-lactam Antibiotic, Isopenicillin N Synthase, Chain"/>
    <property type="match status" value="1"/>
</dbReference>
<dbReference type="Proteomes" id="UP001303473">
    <property type="component" value="Unassembled WGS sequence"/>
</dbReference>
<evidence type="ECO:0000313" key="4">
    <source>
        <dbReference type="EMBL" id="KAK3935247.1"/>
    </source>
</evidence>
<dbReference type="InterPro" id="IPR027443">
    <property type="entry name" value="IPNS-like_sf"/>
</dbReference>
<accession>A0AAN6N0H3</accession>
<keyword evidence="5" id="KW-1185">Reference proteome</keyword>
<comment type="caution">
    <text evidence="4">The sequence shown here is derived from an EMBL/GenBank/DDBJ whole genome shotgun (WGS) entry which is preliminary data.</text>
</comment>
<dbReference type="Pfam" id="PF03171">
    <property type="entry name" value="2OG-FeII_Oxy"/>
    <property type="match status" value="1"/>
</dbReference>
<organism evidence="4 5">
    <name type="scientific">Diplogelasinospora grovesii</name>
    <dbReference type="NCBI Taxonomy" id="303347"/>
    <lineage>
        <taxon>Eukaryota</taxon>
        <taxon>Fungi</taxon>
        <taxon>Dikarya</taxon>
        <taxon>Ascomycota</taxon>
        <taxon>Pezizomycotina</taxon>
        <taxon>Sordariomycetes</taxon>
        <taxon>Sordariomycetidae</taxon>
        <taxon>Sordariales</taxon>
        <taxon>Diplogelasinosporaceae</taxon>
        <taxon>Diplogelasinospora</taxon>
    </lineage>
</organism>
<dbReference type="InterPro" id="IPR044861">
    <property type="entry name" value="IPNS-like_FE2OG_OXY"/>
</dbReference>
<feature type="domain" description="Non-haem dioxygenase N-terminal" evidence="3">
    <location>
        <begin position="27"/>
        <end position="97"/>
    </location>
</feature>
<dbReference type="PANTHER" id="PTHR47990">
    <property type="entry name" value="2-OXOGLUTARATE (2OG) AND FE(II)-DEPENDENT OXYGENASE SUPERFAMILY PROTEIN-RELATED"/>
    <property type="match status" value="1"/>
</dbReference>
<dbReference type="SUPFAM" id="SSF51197">
    <property type="entry name" value="Clavaminate synthase-like"/>
    <property type="match status" value="1"/>
</dbReference>
<gene>
    <name evidence="4" type="ORF">QBC46DRAFT_423326</name>
</gene>
<dbReference type="Pfam" id="PF14226">
    <property type="entry name" value="DIOX_N"/>
    <property type="match status" value="1"/>
</dbReference>
<protein>
    <submittedName>
        <fullName evidence="4">2OG-Fe(II) oxygenase family oxidoreductase</fullName>
    </submittedName>
</protein>
<evidence type="ECO:0000259" key="3">
    <source>
        <dbReference type="Pfam" id="PF14226"/>
    </source>
</evidence>
<name>A0AAN6N0H3_9PEZI</name>
<sequence>MPKAWLIRVVIDAVRDACRRTGFFQVRFFALPPDEKKKLDATTTIGRRGYDVLASQSYHVDTLPDLKEGFYVGHDVPLGDPKAQTRRFFMGPNVWPEPEVLGRSDFRDPAEAYFEAVHGLALKMLELIEGTLPYGKGIFREFAAGHTVSVLRMLHYPPAPPPRNSPGGGKKQQLGAGAHIDFGAITVLLQDEHPGLEVLDPETKYKSTCSVHRVINKAPTDRYSAVFFYDGALDCPLTPLNQLVEEREDVLTVEKHTIKRITDSYGPAQKS</sequence>
<dbReference type="InterPro" id="IPR050231">
    <property type="entry name" value="Iron_ascorbate_oxido_reductase"/>
</dbReference>
<evidence type="ECO:0000313" key="5">
    <source>
        <dbReference type="Proteomes" id="UP001303473"/>
    </source>
</evidence>
<dbReference type="EMBL" id="MU853932">
    <property type="protein sequence ID" value="KAK3935247.1"/>
    <property type="molecule type" value="Genomic_DNA"/>
</dbReference>
<dbReference type="AlphaFoldDB" id="A0AAN6N0H3"/>
<dbReference type="InterPro" id="IPR026992">
    <property type="entry name" value="DIOX_N"/>
</dbReference>
<reference evidence="5" key="1">
    <citation type="journal article" date="2023" name="Mol. Phylogenet. Evol.">
        <title>Genome-scale phylogeny and comparative genomics of the fungal order Sordariales.</title>
        <authorList>
            <person name="Hensen N."/>
            <person name="Bonometti L."/>
            <person name="Westerberg I."/>
            <person name="Brannstrom I.O."/>
            <person name="Guillou S."/>
            <person name="Cros-Aarteil S."/>
            <person name="Calhoun S."/>
            <person name="Haridas S."/>
            <person name="Kuo A."/>
            <person name="Mondo S."/>
            <person name="Pangilinan J."/>
            <person name="Riley R."/>
            <person name="LaButti K."/>
            <person name="Andreopoulos B."/>
            <person name="Lipzen A."/>
            <person name="Chen C."/>
            <person name="Yan M."/>
            <person name="Daum C."/>
            <person name="Ng V."/>
            <person name="Clum A."/>
            <person name="Steindorff A."/>
            <person name="Ohm R.A."/>
            <person name="Martin F."/>
            <person name="Silar P."/>
            <person name="Natvig D.O."/>
            <person name="Lalanne C."/>
            <person name="Gautier V."/>
            <person name="Ament-Velasquez S.L."/>
            <person name="Kruys A."/>
            <person name="Hutchinson M.I."/>
            <person name="Powell A.J."/>
            <person name="Barry K."/>
            <person name="Miller A.N."/>
            <person name="Grigoriev I.V."/>
            <person name="Debuchy R."/>
            <person name="Gladieux P."/>
            <person name="Hiltunen Thoren M."/>
            <person name="Johannesson H."/>
        </authorList>
    </citation>
    <scope>NUCLEOTIDE SEQUENCE [LARGE SCALE GENOMIC DNA]</scope>
    <source>
        <strain evidence="5">CBS 340.73</strain>
    </source>
</reference>
<proteinExistence type="inferred from homology"/>
<comment type="similarity">
    <text evidence="1">Belongs to the iron/ascorbate-dependent oxidoreductase family.</text>
</comment>
<evidence type="ECO:0000256" key="1">
    <source>
        <dbReference type="ARBA" id="ARBA00008056"/>
    </source>
</evidence>
<feature type="domain" description="Isopenicillin N synthase-like Fe(2+) 2OG dioxygenase" evidence="2">
    <location>
        <begin position="149"/>
        <end position="201"/>
    </location>
</feature>
<evidence type="ECO:0000259" key="2">
    <source>
        <dbReference type="Pfam" id="PF03171"/>
    </source>
</evidence>